<reference evidence="3 4" key="1">
    <citation type="submission" date="2014-04" db="EMBL/GenBank/DDBJ databases">
        <authorList>
            <person name="Bishop-Lilly K.A."/>
            <person name="Broomall S.M."/>
            <person name="Chain P.S."/>
            <person name="Chertkov O."/>
            <person name="Coyne S.R."/>
            <person name="Daligault H.E."/>
            <person name="Davenport K.W."/>
            <person name="Erkkila T."/>
            <person name="Frey K.G."/>
            <person name="Gibbons H.S."/>
            <person name="Gu W."/>
            <person name="Jaissle J."/>
            <person name="Johnson S.L."/>
            <person name="Koroleva G.I."/>
            <person name="Ladner J.T."/>
            <person name="Lo C.-C."/>
            <person name="Minogue T.D."/>
            <person name="Munk C."/>
            <person name="Palacios G.F."/>
            <person name="Redden C.L."/>
            <person name="Rosenzweig C.N."/>
            <person name="Scholz M.B."/>
            <person name="Teshima H."/>
            <person name="Xu Y."/>
        </authorList>
    </citation>
    <scope>NUCLEOTIDE SEQUENCE [LARGE SCALE GENOMIC DNA]</scope>
    <source>
        <strain evidence="3 4">8244</strain>
    </source>
</reference>
<dbReference type="Proteomes" id="UP000029278">
    <property type="component" value="Unassembled WGS sequence"/>
</dbReference>
<keyword evidence="2" id="KW-0812">Transmembrane</keyword>
<dbReference type="RefSeq" id="WP_051985338.1">
    <property type="nucleotide sequence ID" value="NZ_JAKOBR010000115.1"/>
</dbReference>
<accession>A0A090ZIS3</accession>
<evidence type="ECO:0000256" key="1">
    <source>
        <dbReference type="SAM" id="MobiDB-lite"/>
    </source>
</evidence>
<keyword evidence="4" id="KW-1185">Reference proteome</keyword>
<evidence type="ECO:0000313" key="3">
    <source>
        <dbReference type="EMBL" id="KFN10140.1"/>
    </source>
</evidence>
<protein>
    <submittedName>
        <fullName evidence="3">Uncharacterized protein</fullName>
    </submittedName>
</protein>
<dbReference type="GeneID" id="77012229"/>
<keyword evidence="2" id="KW-0472">Membrane</keyword>
<feature type="compositionally biased region" description="Low complexity" evidence="1">
    <location>
        <begin position="163"/>
        <end position="176"/>
    </location>
</feature>
<proteinExistence type="predicted"/>
<sequence>MFRTYTERGKAWEIANSWWILLTLVPFAMTSFIAFLYIGLRVKLWRWKIWGIVYLAGTIVAFSTTAIGIGAAIALSVWVASIIHAFNVRPVFLIQLDVYKANEKVRSQQKITQMRQEAEAKFQAAGSTTQFKPPAPKKKTEADQPERAWNEEHKAEHREKTDTPATDAPAADTPATNLNQTGSGRRIDY</sequence>
<evidence type="ECO:0000313" key="4">
    <source>
        <dbReference type="Proteomes" id="UP000029278"/>
    </source>
</evidence>
<organism evidence="3 4">
    <name type="scientific">Paenibacillus macerans</name>
    <name type="common">Bacillus macerans</name>
    <dbReference type="NCBI Taxonomy" id="44252"/>
    <lineage>
        <taxon>Bacteria</taxon>
        <taxon>Bacillati</taxon>
        <taxon>Bacillota</taxon>
        <taxon>Bacilli</taxon>
        <taxon>Bacillales</taxon>
        <taxon>Paenibacillaceae</taxon>
        <taxon>Paenibacillus</taxon>
    </lineage>
</organism>
<comment type="caution">
    <text evidence="3">The sequence shown here is derived from an EMBL/GenBank/DDBJ whole genome shotgun (WGS) entry which is preliminary data.</text>
</comment>
<keyword evidence="2" id="KW-1133">Transmembrane helix</keyword>
<dbReference type="EMBL" id="JMQA01000020">
    <property type="protein sequence ID" value="KFN10140.1"/>
    <property type="molecule type" value="Genomic_DNA"/>
</dbReference>
<dbReference type="HOGENOM" id="CLU_1433215_0_0_9"/>
<evidence type="ECO:0000256" key="2">
    <source>
        <dbReference type="SAM" id="Phobius"/>
    </source>
</evidence>
<feature type="region of interest" description="Disordered" evidence="1">
    <location>
        <begin position="118"/>
        <end position="189"/>
    </location>
</feature>
<feature type="transmembrane region" description="Helical" evidence="2">
    <location>
        <begin position="52"/>
        <end position="80"/>
    </location>
</feature>
<dbReference type="STRING" id="44252.DJ90_415"/>
<feature type="transmembrane region" description="Helical" evidence="2">
    <location>
        <begin position="18"/>
        <end position="40"/>
    </location>
</feature>
<dbReference type="AlphaFoldDB" id="A0A090ZIS3"/>
<feature type="compositionally biased region" description="Basic and acidic residues" evidence="1">
    <location>
        <begin position="138"/>
        <end position="162"/>
    </location>
</feature>
<gene>
    <name evidence="3" type="ORF">DJ90_415</name>
</gene>
<dbReference type="PATRIC" id="fig|44252.3.peg.1649"/>
<name>A0A090ZIS3_PAEMA</name>